<evidence type="ECO:0000256" key="1">
    <source>
        <dbReference type="SAM" id="Coils"/>
    </source>
</evidence>
<dbReference type="Ensembl" id="ENSAPLT00020026647.1">
    <property type="protein sequence ID" value="ENSAPLP00020024706.1"/>
    <property type="gene ID" value="ENSAPLG00020017016.1"/>
</dbReference>
<organism evidence="4 5">
    <name type="scientific">Anas platyrhynchos</name>
    <name type="common">Mallard</name>
    <name type="synonym">Anas boschas</name>
    <dbReference type="NCBI Taxonomy" id="8839"/>
    <lineage>
        <taxon>Eukaryota</taxon>
        <taxon>Metazoa</taxon>
        <taxon>Chordata</taxon>
        <taxon>Craniata</taxon>
        <taxon>Vertebrata</taxon>
        <taxon>Euteleostomi</taxon>
        <taxon>Archelosauria</taxon>
        <taxon>Archosauria</taxon>
        <taxon>Dinosauria</taxon>
        <taxon>Saurischia</taxon>
        <taxon>Theropoda</taxon>
        <taxon>Coelurosauria</taxon>
        <taxon>Aves</taxon>
        <taxon>Neognathae</taxon>
        <taxon>Galloanserae</taxon>
        <taxon>Anseriformes</taxon>
        <taxon>Anatidae</taxon>
        <taxon>Anatinae</taxon>
        <taxon>Anas</taxon>
    </lineage>
</organism>
<reference evidence="4" key="1">
    <citation type="submission" date="2019-08" db="EMBL/GenBank/DDBJ databases">
        <title>Three high-quality genomes provides insights into domestication of ducks.</title>
        <authorList>
            <person name="Hou Z.C."/>
            <person name="Zhu F."/>
            <person name="Yin Z.T."/>
            <person name="Zhang F."/>
        </authorList>
    </citation>
    <scope>NUCLEOTIDE SEQUENCE [LARGE SCALE GENOMIC DNA]</scope>
</reference>
<dbReference type="InterPro" id="IPR039766">
    <property type="entry name" value="Vps53"/>
</dbReference>
<dbReference type="GO" id="GO:0000938">
    <property type="term" value="C:GARP complex"/>
    <property type="evidence" value="ECO:0007669"/>
    <property type="project" value="InterPro"/>
</dbReference>
<dbReference type="AlphaFoldDB" id="A0A8B9TRH8"/>
<dbReference type="Proteomes" id="UP000694400">
    <property type="component" value="Chromosome 20"/>
</dbReference>
<reference evidence="4" key="2">
    <citation type="submission" date="2025-08" db="UniProtKB">
        <authorList>
            <consortium name="Ensembl"/>
        </authorList>
    </citation>
    <scope>IDENTIFICATION</scope>
</reference>
<keyword evidence="1" id="KW-0175">Coiled coil</keyword>
<dbReference type="GO" id="GO:0042147">
    <property type="term" value="P:retrograde transport, endosome to Golgi"/>
    <property type="evidence" value="ECO:0007669"/>
    <property type="project" value="InterPro"/>
</dbReference>
<dbReference type="PANTHER" id="PTHR12820">
    <property type="entry name" value="VACUOLAR SORTING PROTEIN 53"/>
    <property type="match status" value="1"/>
</dbReference>
<evidence type="ECO:0000313" key="4">
    <source>
        <dbReference type="Ensembl" id="ENSAPLP00020024706.1"/>
    </source>
</evidence>
<evidence type="ECO:0000259" key="3">
    <source>
        <dbReference type="Pfam" id="PF04100"/>
    </source>
</evidence>
<accession>A0A8B9TRH8</accession>
<proteinExistence type="predicted"/>
<evidence type="ECO:0000313" key="5">
    <source>
        <dbReference type="Proteomes" id="UP000694400"/>
    </source>
</evidence>
<dbReference type="PANTHER" id="PTHR12820:SF0">
    <property type="entry name" value="VACUOLAR PROTEIN SORTING-ASSOCIATED PROTEIN 53 HOMOLOG"/>
    <property type="match status" value="1"/>
</dbReference>
<dbReference type="InterPro" id="IPR007234">
    <property type="entry name" value="Vps53_N"/>
</dbReference>
<sequence>MCCSVVFFPPSPQVFPSQDPLDRADFNAVEYINTLFPTEQSLANIDEVVNKIRLKIRRLDDNIRTVVRGQTNVGQDGRQALEEAQKAIQQLFGKIKDIKDKAEKSEQMVTSGIATQDFPQTCFVKSFNFLYRAMTRRRQYGEVANLLQGVVNVLEHFNKYMGIPQIRQLSERVKAAQNELGQQILADFEEAFPSQGTKRPGGPSNVLRDACLVANVLDPRIKQEIIKKFIKQHLSEYLVLFQENQDVAWLDKIDRRYAWIKRQLVDYEEKYGRMFPQEWCMTERIAVEFCHVTRTELSKIMRTRAKEIEVKLLLFAIQRTTNFEGLLAKRFSGCTLGDGTVKKPDVPPPSTNPFLEDEAGTETDEIVIEKSDAEKPKKPKAPDNPFHGIVSKCFEPHLYVYIESQDKNLSELIDRFVADFKAQGPPKPNVDEGGAVLPSCADLFVYYKKCMVQCSQLSTGEPMIALTTIFQKYLREYAWKILSGNLPKTTSSSSGLTITSLLKEKEGSEVAKFTLEELCLICSILSTAEYCLATTQQLEEKLKEKVDASLVERINLTGETDTFSIVISNSIQLLVQDLDAACDPALTAMSKMQWQNVEHVGDQSPYNVPIIRDNLASTRKYFTQFCIKFAK</sequence>
<feature type="coiled-coil region" evidence="1">
    <location>
        <begin position="81"/>
        <end position="108"/>
    </location>
</feature>
<feature type="region of interest" description="Disordered" evidence="2">
    <location>
        <begin position="340"/>
        <end position="361"/>
    </location>
</feature>
<protein>
    <submittedName>
        <fullName evidence="4">VPS53 subunit of GARP complex</fullName>
    </submittedName>
</protein>
<reference evidence="4" key="3">
    <citation type="submission" date="2025-09" db="UniProtKB">
        <authorList>
            <consortium name="Ensembl"/>
        </authorList>
    </citation>
    <scope>IDENTIFICATION</scope>
</reference>
<name>A0A8B9TRH8_ANAPL</name>
<dbReference type="GO" id="GO:0005829">
    <property type="term" value="C:cytosol"/>
    <property type="evidence" value="ECO:0007669"/>
    <property type="project" value="GOC"/>
</dbReference>
<dbReference type="Pfam" id="PF04100">
    <property type="entry name" value="Vps53_N"/>
    <property type="match status" value="1"/>
</dbReference>
<evidence type="ECO:0000256" key="2">
    <source>
        <dbReference type="SAM" id="MobiDB-lite"/>
    </source>
</evidence>
<feature type="domain" description="Vps53 N-terminal" evidence="3">
    <location>
        <begin position="25"/>
        <end position="420"/>
    </location>
</feature>